<dbReference type="Pfam" id="PF20789">
    <property type="entry name" value="4HBT_3C"/>
    <property type="match status" value="1"/>
</dbReference>
<dbReference type="InterPro" id="IPR049449">
    <property type="entry name" value="TesB_ACOT8-like_N"/>
</dbReference>
<dbReference type="GeneID" id="30984891"/>
<sequence>MAGPIDVEQLLGVNKLADGSYVGRLPMIKAHPQARGAYGGNIAGQALVAVAADTPPGFVPHSFQSYFIGAVDDKTPLEWKIEQISQGKSFCNRHVRGYQDGQLKFYGNASLTRKNSHDEQPFQFQTPYHQWLASNKLDAIPTDNRGQHLHIYHKMPPQFSDLASTRSEESRDVTDRRLAWFVRWGNDEDPSQQLVEKVAGPYKYAGLVALSDSLFLTRLARNLRLPVDHLDPIHYFSVSLDHVIYFHDDNFDATQWLGFSFRALRLVNKRVVLEAEIYDVNGVHVATVIQEGLIHLNGLEETAKL</sequence>
<dbReference type="STRING" id="984487.A0A1E4SAX8"/>
<dbReference type="CDD" id="cd03445">
    <property type="entry name" value="Thioesterase_II_repeat2"/>
    <property type="match status" value="1"/>
</dbReference>
<dbReference type="GO" id="GO:0006637">
    <property type="term" value="P:acyl-CoA metabolic process"/>
    <property type="evidence" value="ECO:0007669"/>
    <property type="project" value="InterPro"/>
</dbReference>
<keyword evidence="5" id="KW-0413">Isomerase</keyword>
<evidence type="ECO:0000259" key="4">
    <source>
        <dbReference type="Pfam" id="PF20789"/>
    </source>
</evidence>
<reference evidence="6" key="1">
    <citation type="submission" date="2016-05" db="EMBL/GenBank/DDBJ databases">
        <title>Comparative genomics of biotechnologically important yeasts.</title>
        <authorList>
            <consortium name="DOE Joint Genome Institute"/>
            <person name="Riley R."/>
            <person name="Haridas S."/>
            <person name="Wolfe K.H."/>
            <person name="Lopes M.R."/>
            <person name="Hittinger C.T."/>
            <person name="Goker M."/>
            <person name="Salamov A."/>
            <person name="Wisecaver J."/>
            <person name="Long T.M."/>
            <person name="Aerts A.L."/>
            <person name="Barry K."/>
            <person name="Choi C."/>
            <person name="Clum A."/>
            <person name="Coughlan A.Y."/>
            <person name="Deshpande S."/>
            <person name="Douglass A.P."/>
            <person name="Hanson S.J."/>
            <person name="Klenk H.-P."/>
            <person name="Labutti K."/>
            <person name="Lapidus A."/>
            <person name="Lindquist E."/>
            <person name="Lipzen A."/>
            <person name="Meier-Kolthoff J.P."/>
            <person name="Ohm R.A."/>
            <person name="Otillar R.P."/>
            <person name="Pangilinan J."/>
            <person name="Peng Y."/>
            <person name="Rokas A."/>
            <person name="Rosa C.A."/>
            <person name="Scheuner C."/>
            <person name="Sibirny A.A."/>
            <person name="Slot J.C."/>
            <person name="Stielow J.B."/>
            <person name="Sun H."/>
            <person name="Kurtzman C.P."/>
            <person name="Blackwell M."/>
            <person name="Grigoriev I.V."/>
            <person name="Jeffries T.W."/>
        </authorList>
    </citation>
    <scope>NUCLEOTIDE SEQUENCE [LARGE SCALE GENOMIC DNA]</scope>
    <source>
        <strain evidence="6">NRRL Y-17324</strain>
    </source>
</reference>
<keyword evidence="6" id="KW-1185">Reference proteome</keyword>
<dbReference type="SUPFAM" id="SSF54637">
    <property type="entry name" value="Thioesterase/thiol ester dehydrase-isomerase"/>
    <property type="match status" value="2"/>
</dbReference>
<organism evidence="5 6">
    <name type="scientific">Suhomyces tanzawaensis NRRL Y-17324</name>
    <dbReference type="NCBI Taxonomy" id="984487"/>
    <lineage>
        <taxon>Eukaryota</taxon>
        <taxon>Fungi</taxon>
        <taxon>Dikarya</taxon>
        <taxon>Ascomycota</taxon>
        <taxon>Saccharomycotina</taxon>
        <taxon>Pichiomycetes</taxon>
        <taxon>Debaryomycetaceae</taxon>
        <taxon>Suhomyces</taxon>
    </lineage>
</organism>
<evidence type="ECO:0000256" key="1">
    <source>
        <dbReference type="ARBA" id="ARBA00006538"/>
    </source>
</evidence>
<accession>A0A1E4SAX8</accession>
<dbReference type="InterPro" id="IPR049450">
    <property type="entry name" value="ACOT8-like_C"/>
</dbReference>
<comment type="similarity">
    <text evidence="1">Belongs to the C/M/P thioester hydrolase family.</text>
</comment>
<evidence type="ECO:0000313" key="5">
    <source>
        <dbReference type="EMBL" id="ODV76625.1"/>
    </source>
</evidence>
<dbReference type="Pfam" id="PF13622">
    <property type="entry name" value="4HBT_3"/>
    <property type="match status" value="1"/>
</dbReference>
<dbReference type="GO" id="GO:0047617">
    <property type="term" value="F:fatty acyl-CoA hydrolase activity"/>
    <property type="evidence" value="ECO:0007669"/>
    <property type="project" value="InterPro"/>
</dbReference>
<dbReference type="AlphaFoldDB" id="A0A1E4SAX8"/>
<dbReference type="GO" id="GO:0016853">
    <property type="term" value="F:isomerase activity"/>
    <property type="evidence" value="ECO:0007669"/>
    <property type="project" value="UniProtKB-KW"/>
</dbReference>
<dbReference type="GO" id="GO:0009062">
    <property type="term" value="P:fatty acid catabolic process"/>
    <property type="evidence" value="ECO:0007669"/>
    <property type="project" value="TreeGrafter"/>
</dbReference>
<dbReference type="InterPro" id="IPR029069">
    <property type="entry name" value="HotDog_dom_sf"/>
</dbReference>
<evidence type="ECO:0000313" key="6">
    <source>
        <dbReference type="Proteomes" id="UP000094285"/>
    </source>
</evidence>
<proteinExistence type="inferred from homology"/>
<dbReference type="RefSeq" id="XP_020061747.1">
    <property type="nucleotide sequence ID" value="XM_020210755.1"/>
</dbReference>
<dbReference type="PANTHER" id="PTHR11066:SF34">
    <property type="entry name" value="ACYL-COENZYME A THIOESTERASE 8"/>
    <property type="match status" value="1"/>
</dbReference>
<gene>
    <name evidence="5" type="ORF">CANTADRAFT_57979</name>
</gene>
<dbReference type="PANTHER" id="PTHR11066">
    <property type="entry name" value="ACYL-COA THIOESTERASE"/>
    <property type="match status" value="1"/>
</dbReference>
<dbReference type="Proteomes" id="UP000094285">
    <property type="component" value="Unassembled WGS sequence"/>
</dbReference>
<feature type="domain" description="Acyl-CoA thioesterase-like N-terminal HotDog" evidence="3">
    <location>
        <begin position="32"/>
        <end position="109"/>
    </location>
</feature>
<dbReference type="InterPro" id="IPR003703">
    <property type="entry name" value="Acyl_CoA_thio"/>
</dbReference>
<dbReference type="InterPro" id="IPR042171">
    <property type="entry name" value="Acyl-CoA_hotdog"/>
</dbReference>
<dbReference type="Gene3D" id="2.40.160.210">
    <property type="entry name" value="Acyl-CoA thioesterase, double hotdog domain"/>
    <property type="match status" value="1"/>
</dbReference>
<dbReference type="GO" id="GO:0005782">
    <property type="term" value="C:peroxisomal matrix"/>
    <property type="evidence" value="ECO:0007669"/>
    <property type="project" value="UniProtKB-SubCell"/>
</dbReference>
<feature type="domain" description="Acyl-CoA thioesterase-like C-terminal" evidence="4">
    <location>
        <begin position="157"/>
        <end position="294"/>
    </location>
</feature>
<evidence type="ECO:0000256" key="2">
    <source>
        <dbReference type="ARBA" id="ARBA00022801"/>
    </source>
</evidence>
<protein>
    <submittedName>
        <fullName evidence="5">Thioesterase/thiol ester dehydrase-isomerase</fullName>
    </submittedName>
</protein>
<evidence type="ECO:0000259" key="3">
    <source>
        <dbReference type="Pfam" id="PF13622"/>
    </source>
</evidence>
<dbReference type="OrthoDB" id="68328at2759"/>
<dbReference type="CDD" id="cd03444">
    <property type="entry name" value="Thioesterase_II_repeat1"/>
    <property type="match status" value="1"/>
</dbReference>
<dbReference type="EMBL" id="KV453918">
    <property type="protein sequence ID" value="ODV76625.1"/>
    <property type="molecule type" value="Genomic_DNA"/>
</dbReference>
<keyword evidence="2" id="KW-0378">Hydrolase</keyword>
<name>A0A1E4SAX8_9ASCO</name>